<reference evidence="1" key="1">
    <citation type="submission" date="2022-01" db="EMBL/GenBank/DDBJ databases">
        <title>Colwellia maritima, isolated from seawater.</title>
        <authorList>
            <person name="Kristyanto S."/>
            <person name="Jung J."/>
            <person name="Jeon C.O."/>
        </authorList>
    </citation>
    <scope>NUCLEOTIDE SEQUENCE</scope>
    <source>
        <strain evidence="1">MSW7</strain>
    </source>
</reference>
<sequence length="88" mass="10237">MWFITTGHNKVRFYLPNGSTVLVNKIEWINEIKTEKMEYYSSEPFVKDPQQAISALYEAGVKGYSTKLKAKEFAKTLPIGTWKYLQLK</sequence>
<name>A0ABS9X6W3_9GAMM</name>
<proteinExistence type="predicted"/>
<evidence type="ECO:0000313" key="1">
    <source>
        <dbReference type="EMBL" id="MCI2285978.1"/>
    </source>
</evidence>
<gene>
    <name evidence="1" type="ORF">L3081_24435</name>
</gene>
<dbReference type="EMBL" id="JAKKSL010000007">
    <property type="protein sequence ID" value="MCI2285978.1"/>
    <property type="molecule type" value="Genomic_DNA"/>
</dbReference>
<dbReference type="Proteomes" id="UP001139646">
    <property type="component" value="Unassembled WGS sequence"/>
</dbReference>
<comment type="caution">
    <text evidence="1">The sequence shown here is derived from an EMBL/GenBank/DDBJ whole genome shotgun (WGS) entry which is preliminary data.</text>
</comment>
<dbReference type="RefSeq" id="WP_242289054.1">
    <property type="nucleotide sequence ID" value="NZ_JAKKSL010000007.1"/>
</dbReference>
<keyword evidence="2" id="KW-1185">Reference proteome</keyword>
<accession>A0ABS9X6W3</accession>
<organism evidence="1 2">
    <name type="scientific">Colwellia maritima</name>
    <dbReference type="NCBI Taxonomy" id="2912588"/>
    <lineage>
        <taxon>Bacteria</taxon>
        <taxon>Pseudomonadati</taxon>
        <taxon>Pseudomonadota</taxon>
        <taxon>Gammaproteobacteria</taxon>
        <taxon>Alteromonadales</taxon>
        <taxon>Colwelliaceae</taxon>
        <taxon>Colwellia</taxon>
    </lineage>
</organism>
<protein>
    <submittedName>
        <fullName evidence="1">Uncharacterized protein</fullName>
    </submittedName>
</protein>
<evidence type="ECO:0000313" key="2">
    <source>
        <dbReference type="Proteomes" id="UP001139646"/>
    </source>
</evidence>